<feature type="domain" description="YchJ-like middle NTF2-like" evidence="1">
    <location>
        <begin position="41"/>
        <end position="133"/>
    </location>
</feature>
<dbReference type="PANTHER" id="PTHR33747:SF1">
    <property type="entry name" value="ADENYLATE CYCLASE-ASSOCIATED CAP C-TERMINAL DOMAIN-CONTAINING PROTEIN"/>
    <property type="match status" value="1"/>
</dbReference>
<protein>
    <submittedName>
        <fullName evidence="2">Unannotated protein</fullName>
    </submittedName>
</protein>
<dbReference type="EMBL" id="CAFABA010000084">
    <property type="protein sequence ID" value="CAB4833900.1"/>
    <property type="molecule type" value="Genomic_DNA"/>
</dbReference>
<accession>A0A6J6VYS6</accession>
<name>A0A6J6VYS6_9ZZZZ</name>
<evidence type="ECO:0000313" key="5">
    <source>
        <dbReference type="EMBL" id="CAB5000863.1"/>
    </source>
</evidence>
<dbReference type="Gene3D" id="3.10.450.50">
    <property type="match status" value="1"/>
</dbReference>
<evidence type="ECO:0000313" key="2">
    <source>
        <dbReference type="EMBL" id="CAB4776634.1"/>
    </source>
</evidence>
<proteinExistence type="predicted"/>
<dbReference type="EMBL" id="CAFBOS010000097">
    <property type="protein sequence ID" value="CAB5000863.1"/>
    <property type="molecule type" value="Genomic_DNA"/>
</dbReference>
<dbReference type="EMBL" id="CAEZYR010000238">
    <property type="protein sequence ID" value="CAB4776634.1"/>
    <property type="molecule type" value="Genomic_DNA"/>
</dbReference>
<evidence type="ECO:0000259" key="1">
    <source>
        <dbReference type="Pfam" id="PF17775"/>
    </source>
</evidence>
<dbReference type="PANTHER" id="PTHR33747">
    <property type="entry name" value="UPF0225 PROTEIN SCO1677"/>
    <property type="match status" value="1"/>
</dbReference>
<sequence length="141" mass="15764">MTASNSDATPIASNPTRCPCGRAAYDACCGRLHRGEIEAATAEQLMRSRYSAFTVRDAAYLLRSWHPDTRPPRIPFDLALRWIRLDILDTSGGNLLDTEGAVEFDAHHLQGDRRGVLHERSVFIRVDRRWVYVGPVAANVS</sequence>
<reference evidence="2" key="1">
    <citation type="submission" date="2020-05" db="EMBL/GenBank/DDBJ databases">
        <authorList>
            <person name="Chiriac C."/>
            <person name="Salcher M."/>
            <person name="Ghai R."/>
            <person name="Kavagutti S V."/>
        </authorList>
    </citation>
    <scope>NUCLEOTIDE SEQUENCE</scope>
</reference>
<dbReference type="AlphaFoldDB" id="A0A6J6VYS6"/>
<dbReference type="Pfam" id="PF17775">
    <property type="entry name" value="YchJ_M-like"/>
    <property type="match status" value="1"/>
</dbReference>
<dbReference type="EMBL" id="CAFBMH010000079">
    <property type="protein sequence ID" value="CAB4918332.1"/>
    <property type="molecule type" value="Genomic_DNA"/>
</dbReference>
<dbReference type="SUPFAM" id="SSF54427">
    <property type="entry name" value="NTF2-like"/>
    <property type="match status" value="1"/>
</dbReference>
<gene>
    <name evidence="2" type="ORF">UFOPK2754_03410</name>
    <name evidence="3" type="ORF">UFOPK3139_01914</name>
    <name evidence="4" type="ORF">UFOPK3543_01945</name>
    <name evidence="5" type="ORF">UFOPK3967_01618</name>
</gene>
<dbReference type="InterPro" id="IPR032710">
    <property type="entry name" value="NTF2-like_dom_sf"/>
</dbReference>
<evidence type="ECO:0000313" key="4">
    <source>
        <dbReference type="EMBL" id="CAB4918332.1"/>
    </source>
</evidence>
<organism evidence="2">
    <name type="scientific">freshwater metagenome</name>
    <dbReference type="NCBI Taxonomy" id="449393"/>
    <lineage>
        <taxon>unclassified sequences</taxon>
        <taxon>metagenomes</taxon>
        <taxon>ecological metagenomes</taxon>
    </lineage>
</organism>
<evidence type="ECO:0000313" key="3">
    <source>
        <dbReference type="EMBL" id="CAB4833900.1"/>
    </source>
</evidence>
<dbReference type="InterPro" id="IPR048469">
    <property type="entry name" value="YchJ-like_M"/>
</dbReference>